<sequence length="158" mass="16459">MNRIIGAVFALFLAAPAFAHEFTLGDLEVGHPHIPAPIASAKSAGGYLSITNGGESADRLIGAESDAADKTELHTSEVDAEGVARMIHVPAIDIPAGETVKLERGGLHVMFMGLKTPLAEGDLVKGTLIFEKAGRLDVEFSVDAPKDGEGHGHGDMAH</sequence>
<keyword evidence="3" id="KW-1185">Reference proteome</keyword>
<keyword evidence="1" id="KW-0732">Signal</keyword>
<evidence type="ECO:0000313" key="3">
    <source>
        <dbReference type="Proteomes" id="UP000277498"/>
    </source>
</evidence>
<dbReference type="Proteomes" id="UP000277498">
    <property type="component" value="Unassembled WGS sequence"/>
</dbReference>
<gene>
    <name evidence="2" type="ORF">XINFAN_01228</name>
</gene>
<dbReference type="RefSeq" id="WP_124085655.1">
    <property type="nucleotide sequence ID" value="NZ_UXAW01000051.1"/>
</dbReference>
<dbReference type="PANTHER" id="PTHR36302">
    <property type="entry name" value="BLR7088 PROTEIN"/>
    <property type="match status" value="1"/>
</dbReference>
<dbReference type="InterPro" id="IPR036182">
    <property type="entry name" value="PCuAC_sf"/>
</dbReference>
<organism evidence="2 3">
    <name type="scientific">Pseudogemmobacter humi</name>
    <dbReference type="NCBI Taxonomy" id="2483812"/>
    <lineage>
        <taxon>Bacteria</taxon>
        <taxon>Pseudomonadati</taxon>
        <taxon>Pseudomonadota</taxon>
        <taxon>Alphaproteobacteria</taxon>
        <taxon>Rhodobacterales</taxon>
        <taxon>Paracoccaceae</taxon>
        <taxon>Pseudogemmobacter</taxon>
    </lineage>
</organism>
<dbReference type="Pfam" id="PF04314">
    <property type="entry name" value="PCuAC"/>
    <property type="match status" value="1"/>
</dbReference>
<dbReference type="SUPFAM" id="SSF110087">
    <property type="entry name" value="DR1885-like metal-binding protein"/>
    <property type="match status" value="1"/>
</dbReference>
<name>A0A3P5X005_9RHOB</name>
<dbReference type="InterPro" id="IPR058248">
    <property type="entry name" value="Lxx211020-like"/>
</dbReference>
<proteinExistence type="predicted"/>
<dbReference type="PANTHER" id="PTHR36302:SF1">
    <property type="entry name" value="COPPER CHAPERONE PCU(A)C"/>
    <property type="match status" value="1"/>
</dbReference>
<dbReference type="AlphaFoldDB" id="A0A3P5X005"/>
<dbReference type="OrthoDB" id="9796962at2"/>
<feature type="chain" id="PRO_5018184767" description="Copper chaperone PCu(A)C" evidence="1">
    <location>
        <begin position="20"/>
        <end position="158"/>
    </location>
</feature>
<dbReference type="EMBL" id="UXAW01000051">
    <property type="protein sequence ID" value="VDC24531.1"/>
    <property type="molecule type" value="Genomic_DNA"/>
</dbReference>
<protein>
    <recommendedName>
        <fullName evidence="4">Copper chaperone PCu(A)C</fullName>
    </recommendedName>
</protein>
<accession>A0A3P5X005</accession>
<evidence type="ECO:0000256" key="1">
    <source>
        <dbReference type="SAM" id="SignalP"/>
    </source>
</evidence>
<evidence type="ECO:0008006" key="4">
    <source>
        <dbReference type="Google" id="ProtNLM"/>
    </source>
</evidence>
<dbReference type="Gene3D" id="2.60.40.1890">
    <property type="entry name" value="PCu(A)C copper chaperone"/>
    <property type="match status" value="1"/>
</dbReference>
<feature type="signal peptide" evidence="1">
    <location>
        <begin position="1"/>
        <end position="19"/>
    </location>
</feature>
<reference evidence="2 3" key="1">
    <citation type="submission" date="2018-11" db="EMBL/GenBank/DDBJ databases">
        <authorList>
            <person name="Criscuolo A."/>
        </authorList>
    </citation>
    <scope>NUCLEOTIDE SEQUENCE [LARGE SCALE GENOMIC DNA]</scope>
    <source>
        <strain evidence="2">ACIP111625</strain>
    </source>
</reference>
<evidence type="ECO:0000313" key="2">
    <source>
        <dbReference type="EMBL" id="VDC24531.1"/>
    </source>
</evidence>
<dbReference type="InterPro" id="IPR007410">
    <property type="entry name" value="LpqE-like"/>
</dbReference>